<feature type="transmembrane region" description="Helical" evidence="7">
    <location>
        <begin position="111"/>
        <end position="132"/>
    </location>
</feature>
<reference evidence="9 10" key="1">
    <citation type="submission" date="2013-07" db="EMBL/GenBank/DDBJ databases">
        <authorList>
            <person name="Weinstock G."/>
            <person name="Sodergren E."/>
            <person name="Wylie T."/>
            <person name="Fulton L."/>
            <person name="Fulton R."/>
            <person name="Fronick C."/>
            <person name="O'Laughlin M."/>
            <person name="Godfrey J."/>
            <person name="Miner T."/>
            <person name="Herter B."/>
            <person name="Appelbaum E."/>
            <person name="Cordes M."/>
            <person name="Lek S."/>
            <person name="Wollam A."/>
            <person name="Pepin K.H."/>
            <person name="Palsikar V.B."/>
            <person name="Mitreva M."/>
            <person name="Wilson R.K."/>
        </authorList>
    </citation>
    <scope>NUCLEOTIDE SEQUENCE [LARGE SCALE GENOMIC DNA]</scope>
    <source>
        <strain evidence="9 10">ATCC 27760</strain>
    </source>
</reference>
<dbReference type="EMBL" id="AWVF01000069">
    <property type="protein sequence ID" value="ERJ97020.1"/>
    <property type="molecule type" value="Genomic_DNA"/>
</dbReference>
<dbReference type="Pfam" id="PF02397">
    <property type="entry name" value="Bac_transf"/>
    <property type="match status" value="1"/>
</dbReference>
<dbReference type="Proteomes" id="UP000016662">
    <property type="component" value="Unassembled WGS sequence"/>
</dbReference>
<evidence type="ECO:0000256" key="6">
    <source>
        <dbReference type="ARBA" id="ARBA00023136"/>
    </source>
</evidence>
<dbReference type="STRING" id="411473.RUMCAL_00600"/>
<evidence type="ECO:0000313" key="10">
    <source>
        <dbReference type="Proteomes" id="UP000016662"/>
    </source>
</evidence>
<evidence type="ECO:0000256" key="2">
    <source>
        <dbReference type="ARBA" id="ARBA00006464"/>
    </source>
</evidence>
<sequence length="472" mass="54513">MMKKNYNRDQFKRIFSFFAAVLLVGLYAAGFAWVWYESYSDAILLPFYRRGNWVMILIYVVLVLLFAKSFGGLKIGYLKRTDMFYSQTLSIFCVNVVTYFQISVVNRDFSAAVPMILLTIADLAVLILWIVLTNRLCFRLYPPRKLVVIYGDRNAAELVLKMSRRVDKYMICESVSANAPPEEIQEAIARYEGIILCEVSGKLRNDLIKYCFAQNVRAYIAPKISDIILRGAEEIRLFDTPLLLCRNYGLTFEQRLGKRIFDLVFAVVFLVLLSPLMLLSAIAIKLDDGGPVLFKQKRLTYHGKEFYVYKFRSMVVNAEKAGPQLAKENDSRITRVGRILRKCRLDELPQLINILRGDMSVVGPRPERPELAEEYEKTMPEFEFRLQVKAGLTGYAQVTGLYDTLPYDKLKMDLMYIENYSIFLDLRIILMTLKTALFPGETNEEANAHDAQELLYQEEQMQEQEQEKGDHS</sequence>
<feature type="transmembrane region" description="Helical" evidence="7">
    <location>
        <begin position="52"/>
        <end position="71"/>
    </location>
</feature>
<keyword evidence="6 7" id="KW-0472">Membrane</keyword>
<dbReference type="GO" id="GO:0016780">
    <property type="term" value="F:phosphotransferase activity, for other substituted phosphate groups"/>
    <property type="evidence" value="ECO:0007669"/>
    <property type="project" value="TreeGrafter"/>
</dbReference>
<dbReference type="RefSeq" id="WP_021681776.1">
    <property type="nucleotide sequence ID" value="NZ_KI260377.1"/>
</dbReference>
<evidence type="ECO:0000256" key="5">
    <source>
        <dbReference type="ARBA" id="ARBA00022989"/>
    </source>
</evidence>
<evidence type="ECO:0000259" key="8">
    <source>
        <dbReference type="Pfam" id="PF02397"/>
    </source>
</evidence>
<name>U2KY46_9FIRM</name>
<proteinExistence type="inferred from homology"/>
<protein>
    <submittedName>
        <fullName evidence="9">Exopolysaccharide biosynthesis polyprenyl glycosylphosphotransferase</fullName>
    </submittedName>
</protein>
<dbReference type="InterPro" id="IPR003362">
    <property type="entry name" value="Bact_transf"/>
</dbReference>
<evidence type="ECO:0000256" key="1">
    <source>
        <dbReference type="ARBA" id="ARBA00004141"/>
    </source>
</evidence>
<keyword evidence="5 7" id="KW-1133">Transmembrane helix</keyword>
<dbReference type="PANTHER" id="PTHR30576:SF0">
    <property type="entry name" value="UNDECAPRENYL-PHOSPHATE N-ACETYLGALACTOSAMINYL 1-PHOSPHATE TRANSFERASE-RELATED"/>
    <property type="match status" value="1"/>
</dbReference>
<evidence type="ECO:0000313" key="9">
    <source>
        <dbReference type="EMBL" id="ERJ97020.1"/>
    </source>
</evidence>
<keyword evidence="3 9" id="KW-0808">Transferase</keyword>
<feature type="transmembrane region" description="Helical" evidence="7">
    <location>
        <begin position="263"/>
        <end position="284"/>
    </location>
</feature>
<comment type="similarity">
    <text evidence="2">Belongs to the bacterial sugar transferase family.</text>
</comment>
<feature type="transmembrane region" description="Helical" evidence="7">
    <location>
        <begin position="83"/>
        <end position="105"/>
    </location>
</feature>
<gene>
    <name evidence="9" type="ORF">RUMCAL_00600</name>
</gene>
<keyword evidence="10" id="KW-1185">Reference proteome</keyword>
<dbReference type="PANTHER" id="PTHR30576">
    <property type="entry name" value="COLANIC BIOSYNTHESIS UDP-GLUCOSE LIPID CARRIER TRANSFERASE"/>
    <property type="match status" value="1"/>
</dbReference>
<keyword evidence="4 7" id="KW-0812">Transmembrane</keyword>
<dbReference type="GO" id="GO:0016020">
    <property type="term" value="C:membrane"/>
    <property type="evidence" value="ECO:0007669"/>
    <property type="project" value="UniProtKB-SubCell"/>
</dbReference>
<comment type="caution">
    <text evidence="9">The sequence shown here is derived from an EMBL/GenBank/DDBJ whole genome shotgun (WGS) entry which is preliminary data.</text>
</comment>
<evidence type="ECO:0000256" key="3">
    <source>
        <dbReference type="ARBA" id="ARBA00022679"/>
    </source>
</evidence>
<accession>U2KY46</accession>
<comment type="subcellular location">
    <subcellularLocation>
        <location evidence="1">Membrane</location>
        <topology evidence="1">Multi-pass membrane protein</topology>
    </subcellularLocation>
</comment>
<dbReference type="HOGENOM" id="CLU_024920_0_0_9"/>
<evidence type="ECO:0000256" key="7">
    <source>
        <dbReference type="SAM" id="Phobius"/>
    </source>
</evidence>
<dbReference type="AlphaFoldDB" id="U2KY46"/>
<dbReference type="eggNOG" id="COG2148">
    <property type="taxonomic scope" value="Bacteria"/>
</dbReference>
<dbReference type="InterPro" id="IPR017475">
    <property type="entry name" value="EPS_sugar_tfrase"/>
</dbReference>
<dbReference type="PATRIC" id="fig|411473.3.peg.472"/>
<evidence type="ECO:0000256" key="4">
    <source>
        <dbReference type="ARBA" id="ARBA00022692"/>
    </source>
</evidence>
<feature type="domain" description="Bacterial sugar transferase" evidence="8">
    <location>
        <begin position="258"/>
        <end position="437"/>
    </location>
</feature>
<dbReference type="NCBIfam" id="TIGR03025">
    <property type="entry name" value="EPS_sugtrans"/>
    <property type="match status" value="1"/>
</dbReference>
<organism evidence="9 10">
    <name type="scientific">Ruminococcus callidus ATCC 27760</name>
    <dbReference type="NCBI Taxonomy" id="411473"/>
    <lineage>
        <taxon>Bacteria</taxon>
        <taxon>Bacillati</taxon>
        <taxon>Bacillota</taxon>
        <taxon>Clostridia</taxon>
        <taxon>Eubacteriales</taxon>
        <taxon>Oscillospiraceae</taxon>
        <taxon>Ruminococcus</taxon>
    </lineage>
</organism>